<gene>
    <name evidence="2" type="ORF">EV140_1941</name>
</gene>
<dbReference type="Proteomes" id="UP000292408">
    <property type="component" value="Unassembled WGS sequence"/>
</dbReference>
<keyword evidence="3" id="KW-1185">Reference proteome</keyword>
<evidence type="ECO:0000313" key="3">
    <source>
        <dbReference type="Proteomes" id="UP000292408"/>
    </source>
</evidence>
<dbReference type="RefSeq" id="WP_130283375.1">
    <property type="nucleotide sequence ID" value="NZ_SGXT01000016.1"/>
</dbReference>
<feature type="region of interest" description="Disordered" evidence="1">
    <location>
        <begin position="1"/>
        <end position="29"/>
    </location>
</feature>
<protein>
    <submittedName>
        <fullName evidence="2">Uncharacterized protein</fullName>
    </submittedName>
</protein>
<proteinExistence type="predicted"/>
<feature type="compositionally biased region" description="Basic residues" evidence="1">
    <location>
        <begin position="1"/>
        <end position="28"/>
    </location>
</feature>
<evidence type="ECO:0000256" key="1">
    <source>
        <dbReference type="SAM" id="MobiDB-lite"/>
    </source>
</evidence>
<accession>A0A4Q7TFS6</accession>
<reference evidence="2 3" key="1">
    <citation type="journal article" date="2015" name="Stand. Genomic Sci.">
        <title>Genomic Encyclopedia of Bacterial and Archaeal Type Strains, Phase III: the genomes of soil and plant-associated and newly described type strains.</title>
        <authorList>
            <person name="Whitman W.B."/>
            <person name="Woyke T."/>
            <person name="Klenk H.P."/>
            <person name="Zhou Y."/>
            <person name="Lilburn T.G."/>
            <person name="Beck B.J."/>
            <person name="De Vos P."/>
            <person name="Vandamme P."/>
            <person name="Eisen J.A."/>
            <person name="Garrity G."/>
            <person name="Hugenholtz P."/>
            <person name="Kyrpides N.C."/>
        </authorList>
    </citation>
    <scope>NUCLEOTIDE SEQUENCE [LARGE SCALE GENOMIC DNA]</scope>
    <source>
        <strain evidence="2 3">AC4r</strain>
    </source>
</reference>
<dbReference type="EMBL" id="SGXT01000016">
    <property type="protein sequence ID" value="RZT59336.1"/>
    <property type="molecule type" value="Genomic_DNA"/>
</dbReference>
<dbReference type="AlphaFoldDB" id="A0A4Q7TFS6"/>
<name>A0A4Q7TFS6_9MICO</name>
<comment type="caution">
    <text evidence="2">The sequence shown here is derived from an EMBL/GenBank/DDBJ whole genome shotgun (WGS) entry which is preliminary data.</text>
</comment>
<evidence type="ECO:0000313" key="2">
    <source>
        <dbReference type="EMBL" id="RZT59336.1"/>
    </source>
</evidence>
<organism evidence="2 3">
    <name type="scientific">Microcella alkaliphila</name>
    <dbReference type="NCBI Taxonomy" id="279828"/>
    <lineage>
        <taxon>Bacteria</taxon>
        <taxon>Bacillati</taxon>
        <taxon>Actinomycetota</taxon>
        <taxon>Actinomycetes</taxon>
        <taxon>Micrococcales</taxon>
        <taxon>Microbacteriaceae</taxon>
        <taxon>Microcella</taxon>
    </lineage>
</organism>
<sequence length="87" mass="9934">MTTHPRTRTHYPRMKTRGGKRRHHRRQTQQRQLLMHFIALGNAIVEARNAVHFIAMTAATTAATTMTALAEADRKSHDSRTEEADRG</sequence>